<dbReference type="Pfam" id="PF09334">
    <property type="entry name" value="tRNA-synt_1g"/>
    <property type="match status" value="1"/>
</dbReference>
<comment type="caution">
    <text evidence="16">Lacks conserved residue(s) required for the propagation of feature annotation.</text>
</comment>
<dbReference type="InterPro" id="IPR009080">
    <property type="entry name" value="tRNAsynth_Ia_anticodon-bd"/>
</dbReference>
<feature type="binding site" evidence="16">
    <location>
        <position position="156"/>
    </location>
    <ligand>
        <name>Zn(2+)</name>
        <dbReference type="ChEBI" id="CHEBI:29105"/>
    </ligand>
</feature>
<keyword evidence="7 16" id="KW-0436">Ligase</keyword>
<evidence type="ECO:0000256" key="8">
    <source>
        <dbReference type="ARBA" id="ARBA00022723"/>
    </source>
</evidence>
<dbReference type="PROSITE" id="PS00178">
    <property type="entry name" value="AA_TRNA_LIGASE_I"/>
    <property type="match status" value="1"/>
</dbReference>
<accession>A0A660SF66</accession>
<dbReference type="Pfam" id="PF19303">
    <property type="entry name" value="Anticodon_3"/>
    <property type="match status" value="1"/>
</dbReference>
<dbReference type="InterPro" id="IPR004495">
    <property type="entry name" value="Met-tRNA-synth_bsu_C"/>
</dbReference>
<keyword evidence="8 16" id="KW-0479">Metal-binding</keyword>
<dbReference type="SUPFAM" id="SSF47323">
    <property type="entry name" value="Anticodon-binding domain of a subclass of class I aminoacyl-tRNA synthetases"/>
    <property type="match status" value="1"/>
</dbReference>
<evidence type="ECO:0000256" key="12">
    <source>
        <dbReference type="ARBA" id="ARBA00022884"/>
    </source>
</evidence>
<evidence type="ECO:0000256" key="16">
    <source>
        <dbReference type="HAMAP-Rule" id="MF_00098"/>
    </source>
</evidence>
<keyword evidence="6 16" id="KW-0820">tRNA-binding</keyword>
<comment type="subcellular location">
    <subcellularLocation>
        <location evidence="2 16">Cytoplasm</location>
    </subcellularLocation>
</comment>
<dbReference type="InterPro" id="IPR012340">
    <property type="entry name" value="NA-bd_OB-fold"/>
</dbReference>
<dbReference type="InterPro" id="IPR002547">
    <property type="entry name" value="tRNA-bd_dom"/>
</dbReference>
<organism evidence="18 19">
    <name type="scientific">candidate division WOR-3 bacterium</name>
    <dbReference type="NCBI Taxonomy" id="2052148"/>
    <lineage>
        <taxon>Bacteria</taxon>
        <taxon>Bacteria division WOR-3</taxon>
    </lineage>
</organism>
<feature type="domain" description="TRNA-binding" evidence="17">
    <location>
        <begin position="564"/>
        <end position="664"/>
    </location>
</feature>
<dbReference type="AlphaFoldDB" id="A0A660SF66"/>
<dbReference type="CDD" id="cd00814">
    <property type="entry name" value="MetRS_core"/>
    <property type="match status" value="1"/>
</dbReference>
<evidence type="ECO:0000256" key="2">
    <source>
        <dbReference type="ARBA" id="ARBA00004496"/>
    </source>
</evidence>
<feature type="short sequence motif" description="'HIGH' region" evidence="16">
    <location>
        <begin position="11"/>
        <end position="21"/>
    </location>
</feature>
<dbReference type="EC" id="6.1.1.10" evidence="16"/>
<dbReference type="Gene3D" id="2.20.28.20">
    <property type="entry name" value="Methionyl-tRNA synthetase, Zn-domain"/>
    <property type="match status" value="1"/>
</dbReference>
<dbReference type="InterPro" id="IPR014758">
    <property type="entry name" value="Met-tRNA_synth"/>
</dbReference>
<keyword evidence="12 16" id="KW-0694">RNA-binding</keyword>
<dbReference type="SUPFAM" id="SSF52374">
    <property type="entry name" value="Nucleotidylyl transferase"/>
    <property type="match status" value="1"/>
</dbReference>
<dbReference type="Proteomes" id="UP000268469">
    <property type="component" value="Unassembled WGS sequence"/>
</dbReference>
<dbReference type="PANTHER" id="PTHR45765:SF1">
    <property type="entry name" value="METHIONINE--TRNA LIGASE, CYTOPLASMIC"/>
    <property type="match status" value="1"/>
</dbReference>
<reference evidence="18 19" key="1">
    <citation type="submission" date="2018-06" db="EMBL/GenBank/DDBJ databases">
        <title>Extensive metabolic versatility and redundancy in microbially diverse, dynamic hydrothermal sediments.</title>
        <authorList>
            <person name="Dombrowski N."/>
            <person name="Teske A."/>
            <person name="Baker B.J."/>
        </authorList>
    </citation>
    <scope>NUCLEOTIDE SEQUENCE [LARGE SCALE GENOMIC DNA]</scope>
    <source>
        <strain evidence="18">B36_G15</strain>
    </source>
</reference>
<dbReference type="PROSITE" id="PS50886">
    <property type="entry name" value="TRBD"/>
    <property type="match status" value="1"/>
</dbReference>
<dbReference type="HAMAP" id="MF_00098">
    <property type="entry name" value="Met_tRNA_synth_type1"/>
    <property type="match status" value="1"/>
</dbReference>
<dbReference type="InterPro" id="IPR033911">
    <property type="entry name" value="MetRS_core"/>
</dbReference>
<evidence type="ECO:0000313" key="19">
    <source>
        <dbReference type="Proteomes" id="UP000268469"/>
    </source>
</evidence>
<dbReference type="NCBIfam" id="TIGR00398">
    <property type="entry name" value="metG"/>
    <property type="match status" value="1"/>
</dbReference>
<keyword evidence="10 16" id="KW-0862">Zinc</keyword>
<dbReference type="InterPro" id="IPR023458">
    <property type="entry name" value="Met-tRNA_ligase_1"/>
</dbReference>
<dbReference type="SUPFAM" id="SSF57770">
    <property type="entry name" value="Methionyl-tRNA synthetase (MetRS), Zn-domain"/>
    <property type="match status" value="1"/>
</dbReference>
<protein>
    <recommendedName>
        <fullName evidence="16">Methionine--tRNA ligase</fullName>
        <ecNumber evidence="16">6.1.1.10</ecNumber>
    </recommendedName>
    <alternativeName>
        <fullName evidence="16">Methionyl-tRNA synthetase</fullName>
        <shortName evidence="16">MetRS</shortName>
    </alternativeName>
</protein>
<keyword evidence="14 16" id="KW-0030">Aminoacyl-tRNA synthetase</keyword>
<evidence type="ECO:0000256" key="3">
    <source>
        <dbReference type="ARBA" id="ARBA00008258"/>
    </source>
</evidence>
<dbReference type="InterPro" id="IPR014729">
    <property type="entry name" value="Rossmann-like_a/b/a_fold"/>
</dbReference>
<dbReference type="Pfam" id="PF01588">
    <property type="entry name" value="tRNA_bind"/>
    <property type="match status" value="1"/>
</dbReference>
<feature type="binding site" evidence="16">
    <location>
        <position position="335"/>
    </location>
    <ligand>
        <name>ATP</name>
        <dbReference type="ChEBI" id="CHEBI:30616"/>
    </ligand>
</feature>
<evidence type="ECO:0000256" key="6">
    <source>
        <dbReference type="ARBA" id="ARBA00022555"/>
    </source>
</evidence>
<dbReference type="GO" id="GO:0004825">
    <property type="term" value="F:methionine-tRNA ligase activity"/>
    <property type="evidence" value="ECO:0007669"/>
    <property type="project" value="UniProtKB-UniRule"/>
</dbReference>
<dbReference type="EMBL" id="QNBE01000094">
    <property type="protein sequence ID" value="RKX69283.1"/>
    <property type="molecule type" value="Genomic_DNA"/>
</dbReference>
<evidence type="ECO:0000256" key="15">
    <source>
        <dbReference type="ARBA" id="ARBA00047364"/>
    </source>
</evidence>
<dbReference type="PRINTS" id="PR01041">
    <property type="entry name" value="TRNASYNTHMET"/>
</dbReference>
<keyword evidence="13 16" id="KW-0648">Protein biosynthesis</keyword>
<dbReference type="GO" id="GO:0005829">
    <property type="term" value="C:cytosol"/>
    <property type="evidence" value="ECO:0007669"/>
    <property type="project" value="TreeGrafter"/>
</dbReference>
<dbReference type="InterPro" id="IPR041872">
    <property type="entry name" value="Anticodon_Met"/>
</dbReference>
<evidence type="ECO:0000256" key="14">
    <source>
        <dbReference type="ARBA" id="ARBA00023146"/>
    </source>
</evidence>
<dbReference type="CDD" id="cd07957">
    <property type="entry name" value="Anticodon_Ia_Met"/>
    <property type="match status" value="1"/>
</dbReference>
<keyword evidence="11 16" id="KW-0067">ATP-binding</keyword>
<evidence type="ECO:0000256" key="13">
    <source>
        <dbReference type="ARBA" id="ARBA00022917"/>
    </source>
</evidence>
<dbReference type="Gene3D" id="1.10.730.10">
    <property type="entry name" value="Isoleucyl-tRNA Synthetase, Domain 1"/>
    <property type="match status" value="1"/>
</dbReference>
<evidence type="ECO:0000256" key="1">
    <source>
        <dbReference type="ARBA" id="ARBA00003314"/>
    </source>
</evidence>
<comment type="function">
    <text evidence="1 16">Is required not only for elongation of protein synthesis but also for the initiation of all mRNA translation through initiator tRNA(fMet) aminoacylation.</text>
</comment>
<evidence type="ECO:0000256" key="9">
    <source>
        <dbReference type="ARBA" id="ARBA00022741"/>
    </source>
</evidence>
<comment type="cofactor">
    <cofactor evidence="16">
        <name>Zn(2+)</name>
        <dbReference type="ChEBI" id="CHEBI:29105"/>
    </cofactor>
    <text evidence="16">Binds 1 zinc ion per subunit.</text>
</comment>
<keyword evidence="5 16" id="KW-0963">Cytoplasm</keyword>
<name>A0A660SF66_UNCW3</name>
<dbReference type="GO" id="GO:0046872">
    <property type="term" value="F:metal ion binding"/>
    <property type="evidence" value="ECO:0007669"/>
    <property type="project" value="UniProtKB-KW"/>
</dbReference>
<keyword evidence="9 16" id="KW-0547">Nucleotide-binding</keyword>
<dbReference type="PANTHER" id="PTHR45765">
    <property type="entry name" value="METHIONINE--TRNA LIGASE"/>
    <property type="match status" value="1"/>
</dbReference>
<feature type="binding site" evidence="16">
    <location>
        <position position="159"/>
    </location>
    <ligand>
        <name>Zn(2+)</name>
        <dbReference type="ChEBI" id="CHEBI:29105"/>
    </ligand>
</feature>
<dbReference type="InterPro" id="IPR029038">
    <property type="entry name" value="MetRS_Zn"/>
</dbReference>
<evidence type="ECO:0000256" key="11">
    <source>
        <dbReference type="ARBA" id="ARBA00022840"/>
    </source>
</evidence>
<evidence type="ECO:0000313" key="18">
    <source>
        <dbReference type="EMBL" id="RKX69283.1"/>
    </source>
</evidence>
<comment type="caution">
    <text evidence="18">The sequence shown here is derived from an EMBL/GenBank/DDBJ whole genome shotgun (WGS) entry which is preliminary data.</text>
</comment>
<proteinExistence type="inferred from homology"/>
<gene>
    <name evidence="16" type="primary">metG</name>
    <name evidence="18" type="ORF">DRP53_08690</name>
</gene>
<dbReference type="InterPro" id="IPR001412">
    <property type="entry name" value="aa-tRNA-synth_I_CS"/>
</dbReference>
<feature type="binding site" evidence="16">
    <location>
        <position position="143"/>
    </location>
    <ligand>
        <name>Zn(2+)</name>
        <dbReference type="ChEBI" id="CHEBI:29105"/>
    </ligand>
</feature>
<dbReference type="Gene3D" id="2.40.50.140">
    <property type="entry name" value="Nucleic acid-binding proteins"/>
    <property type="match status" value="1"/>
</dbReference>
<evidence type="ECO:0000256" key="10">
    <source>
        <dbReference type="ARBA" id="ARBA00022833"/>
    </source>
</evidence>
<comment type="similarity">
    <text evidence="3 16">Belongs to the class-I aminoacyl-tRNA synthetase family. MetG type 1 subfamily.</text>
</comment>
<comment type="subunit">
    <text evidence="4 16">Homodimer.</text>
</comment>
<dbReference type="NCBIfam" id="NF001100">
    <property type="entry name" value="PRK00133.1"/>
    <property type="match status" value="1"/>
</dbReference>
<dbReference type="GO" id="GO:0005524">
    <property type="term" value="F:ATP binding"/>
    <property type="evidence" value="ECO:0007669"/>
    <property type="project" value="UniProtKB-UniRule"/>
</dbReference>
<dbReference type="FunFam" id="2.20.28.20:FF:000001">
    <property type="entry name" value="Methionine--tRNA ligase"/>
    <property type="match status" value="1"/>
</dbReference>
<evidence type="ECO:0000259" key="17">
    <source>
        <dbReference type="PROSITE" id="PS50886"/>
    </source>
</evidence>
<feature type="binding site" evidence="16">
    <location>
        <position position="146"/>
    </location>
    <ligand>
        <name>Zn(2+)</name>
        <dbReference type="ChEBI" id="CHEBI:29105"/>
    </ligand>
</feature>
<dbReference type="SUPFAM" id="SSF50249">
    <property type="entry name" value="Nucleic acid-binding proteins"/>
    <property type="match status" value="1"/>
</dbReference>
<dbReference type="Gene3D" id="3.40.50.620">
    <property type="entry name" value="HUPs"/>
    <property type="match status" value="1"/>
</dbReference>
<evidence type="ECO:0000256" key="5">
    <source>
        <dbReference type="ARBA" id="ARBA00022490"/>
    </source>
</evidence>
<evidence type="ECO:0000256" key="4">
    <source>
        <dbReference type="ARBA" id="ARBA00011738"/>
    </source>
</evidence>
<comment type="catalytic activity">
    <reaction evidence="15 16">
        <text>tRNA(Met) + L-methionine + ATP = L-methionyl-tRNA(Met) + AMP + diphosphate</text>
        <dbReference type="Rhea" id="RHEA:13481"/>
        <dbReference type="Rhea" id="RHEA-COMP:9667"/>
        <dbReference type="Rhea" id="RHEA-COMP:9698"/>
        <dbReference type="ChEBI" id="CHEBI:30616"/>
        <dbReference type="ChEBI" id="CHEBI:33019"/>
        <dbReference type="ChEBI" id="CHEBI:57844"/>
        <dbReference type="ChEBI" id="CHEBI:78442"/>
        <dbReference type="ChEBI" id="CHEBI:78530"/>
        <dbReference type="ChEBI" id="CHEBI:456215"/>
        <dbReference type="EC" id="6.1.1.10"/>
    </reaction>
</comment>
<dbReference type="GO" id="GO:0006431">
    <property type="term" value="P:methionyl-tRNA aminoacylation"/>
    <property type="evidence" value="ECO:0007669"/>
    <property type="project" value="UniProtKB-UniRule"/>
</dbReference>
<dbReference type="InterPro" id="IPR015413">
    <property type="entry name" value="Methionyl/Leucyl_tRNA_Synth"/>
</dbReference>
<evidence type="ECO:0000256" key="7">
    <source>
        <dbReference type="ARBA" id="ARBA00022598"/>
    </source>
</evidence>
<dbReference type="GO" id="GO:0000049">
    <property type="term" value="F:tRNA binding"/>
    <property type="evidence" value="ECO:0007669"/>
    <property type="project" value="UniProtKB-UniRule"/>
</dbReference>
<sequence>MTKILVTSALPYANGDIHIGHLAGAYLPADIYVRFQRLKGQDIIHICGTDEHGVPITLTAEKEKKTPKEIVDYYYKRIKDSFERFGIKFDNFSRTSIPLHHRVSQQFFLKVMEKGYIYPREVEQYFCPRCQRFLPDRYITGTCPHCGFPEARGDQCEACGRWLEPTRLKEPRCKICGGVPELRKTRHWFFRLSSFQNQLKDWIETKGHWKENVKNFCSGWFKEGLEDRPITRDLKWGVKVPLAEAKEKVMYVWFDAPIGYISSTIEWAERIGQPEKWKEYWCDKDTRLIHFIGKDNIVFHALVWPAMLMAHGEFILPADIPANEFLNLEGKPMSTSRGWAVWLPEYLEEFDPDPLRYSIAINAPQTRDADFSWKDFRRRNNDELADILGNFVNRTLKFIVNNYRGNVPAVGLIDHTGKEVITQIRSVGKRVESLLERFDIKQALREAMGLAQLGNQYFDHQKPWSTHHSNPLACEQTIHVCTKIISALSIILEPFLPFTSEKIRKMLRLDRISWDDLNDPKVPATIGEVAPLYPKLEPERVELQLNKIRERAQMSKPKEIDIEYFSGVEIRIGRIISAEMVAGSDRLIRMEVSFGDFKRTAVAGIGSHYRPEELVGKKAPFVTNLKPVKIRGILSEVMILAADYPGGIKILIPDGDPPEGAKIK</sequence>
<dbReference type="CDD" id="cd02800">
    <property type="entry name" value="tRNA_bind_EcMetRS_like"/>
    <property type="match status" value="1"/>
</dbReference>